<accession>A0A8H7Z598</accession>
<protein>
    <submittedName>
        <fullName evidence="1">Uncharacterized protein</fullName>
    </submittedName>
</protein>
<reference evidence="1 2" key="1">
    <citation type="submission" date="2021-01" db="EMBL/GenBank/DDBJ databases">
        <title>Chromosome-level genome assembly of a human fungal pathogen reveals clustering of transcriptionally co-regulated genes.</title>
        <authorList>
            <person name="Voorhies M."/>
            <person name="Cohen S."/>
            <person name="Shea T.P."/>
            <person name="Petrus S."/>
            <person name="Munoz J.F."/>
            <person name="Poplawski S."/>
            <person name="Goldman W.E."/>
            <person name="Michael T."/>
            <person name="Cuomo C.A."/>
            <person name="Sil A."/>
            <person name="Beyhan S."/>
        </authorList>
    </citation>
    <scope>NUCLEOTIDE SEQUENCE [LARGE SCALE GENOMIC DNA]</scope>
    <source>
        <strain evidence="1 2">G184AR</strain>
    </source>
</reference>
<sequence>MQTQPKHLSYIYSMTFAIFLISNTRDGLIPSRDPSLWSGFACLVWTKLRYTQRPLAALIGPRYVRIHRYRIRSSNSSPEHVRECETPCLWACGYVSHQLI</sequence>
<organism evidence="1 2">
    <name type="scientific">Ajellomyces capsulatus</name>
    <name type="common">Darling's disease fungus</name>
    <name type="synonym">Histoplasma capsulatum</name>
    <dbReference type="NCBI Taxonomy" id="5037"/>
    <lineage>
        <taxon>Eukaryota</taxon>
        <taxon>Fungi</taxon>
        <taxon>Dikarya</taxon>
        <taxon>Ascomycota</taxon>
        <taxon>Pezizomycotina</taxon>
        <taxon>Eurotiomycetes</taxon>
        <taxon>Eurotiomycetidae</taxon>
        <taxon>Onygenales</taxon>
        <taxon>Ajellomycetaceae</taxon>
        <taxon>Histoplasma</taxon>
    </lineage>
</organism>
<name>A0A8H7Z598_AJECA</name>
<dbReference type="Proteomes" id="UP000670092">
    <property type="component" value="Unassembled WGS sequence"/>
</dbReference>
<dbReference type="EMBL" id="JAEVHI010000001">
    <property type="protein sequence ID" value="KAG5304390.1"/>
    <property type="molecule type" value="Genomic_DNA"/>
</dbReference>
<evidence type="ECO:0000313" key="2">
    <source>
        <dbReference type="Proteomes" id="UP000670092"/>
    </source>
</evidence>
<gene>
    <name evidence="1" type="ORF">I7I52_02709</name>
</gene>
<dbReference type="AlphaFoldDB" id="A0A8H7Z598"/>
<comment type="caution">
    <text evidence="1">The sequence shown here is derived from an EMBL/GenBank/DDBJ whole genome shotgun (WGS) entry which is preliminary data.</text>
</comment>
<evidence type="ECO:0000313" key="1">
    <source>
        <dbReference type="EMBL" id="KAG5304390.1"/>
    </source>
</evidence>
<dbReference type="OrthoDB" id="5232980at2759"/>
<proteinExistence type="predicted"/>
<dbReference type="VEuPathDB" id="FungiDB:I7I52_02709"/>